<comment type="caution">
    <text evidence="2">The sequence shown here is derived from an EMBL/GenBank/DDBJ whole genome shotgun (WGS) entry which is preliminary data.</text>
</comment>
<evidence type="ECO:0000313" key="3">
    <source>
        <dbReference type="Proteomes" id="UP000474024"/>
    </source>
</evidence>
<gene>
    <name evidence="2" type="ORF">FYJ75_03980</name>
</gene>
<sequence length="168" mass="19007">MLRNKYKQEDIQTYVLPFDEKAKKKTNWITIGFALLMAVAQIGIGLVNQDSSRTFWIVYPYLFMFLPTAFMIVGAVSYMDAGISMPTPQYDGSIRRMHRSALGILAMDGISAVCDVIYIVIYHSRIRIGAELVYLLGHLVLAAVVIAYAKYYDHIFAGIRVEEGKEIQ</sequence>
<keyword evidence="1" id="KW-1133">Transmembrane helix</keyword>
<dbReference type="RefSeq" id="WP_154429079.1">
    <property type="nucleotide sequence ID" value="NZ_VUNI01000004.1"/>
</dbReference>
<dbReference type="EMBL" id="VUNI01000004">
    <property type="protein sequence ID" value="MST74196.1"/>
    <property type="molecule type" value="Genomic_DNA"/>
</dbReference>
<feature type="transmembrane region" description="Helical" evidence="1">
    <location>
        <begin position="100"/>
        <end position="121"/>
    </location>
</feature>
<evidence type="ECO:0000313" key="2">
    <source>
        <dbReference type="EMBL" id="MST74196.1"/>
    </source>
</evidence>
<dbReference type="AlphaFoldDB" id="A0A6L5YQP6"/>
<name>A0A6L5YQP6_9FIRM</name>
<evidence type="ECO:0000256" key="1">
    <source>
        <dbReference type="SAM" id="Phobius"/>
    </source>
</evidence>
<proteinExistence type="predicted"/>
<feature type="transmembrane region" description="Helical" evidence="1">
    <location>
        <begin position="59"/>
        <end position="79"/>
    </location>
</feature>
<dbReference type="Proteomes" id="UP000474024">
    <property type="component" value="Unassembled WGS sequence"/>
</dbReference>
<protein>
    <submittedName>
        <fullName evidence="2">Uncharacterized protein</fullName>
    </submittedName>
</protein>
<keyword evidence="3" id="KW-1185">Reference proteome</keyword>
<accession>A0A6L5YQP6</accession>
<reference evidence="2 3" key="1">
    <citation type="submission" date="2019-08" db="EMBL/GenBank/DDBJ databases">
        <title>In-depth cultivation of the pig gut microbiome towards novel bacterial diversity and tailored functional studies.</title>
        <authorList>
            <person name="Wylensek D."/>
            <person name="Hitch T.C.A."/>
            <person name="Clavel T."/>
        </authorList>
    </citation>
    <scope>NUCLEOTIDE SEQUENCE [LARGE SCALE GENOMIC DNA]</scope>
    <source>
        <strain evidence="2 3">MUC/MUC-530-WT-4D</strain>
    </source>
</reference>
<keyword evidence="1" id="KW-0472">Membrane</keyword>
<keyword evidence="1" id="KW-0812">Transmembrane</keyword>
<organism evidence="2 3">
    <name type="scientific">Roseburia porci</name>
    <dbReference type="NCBI Taxonomy" id="2605790"/>
    <lineage>
        <taxon>Bacteria</taxon>
        <taxon>Bacillati</taxon>
        <taxon>Bacillota</taxon>
        <taxon>Clostridia</taxon>
        <taxon>Lachnospirales</taxon>
        <taxon>Lachnospiraceae</taxon>
        <taxon>Roseburia</taxon>
    </lineage>
</organism>
<feature type="transmembrane region" description="Helical" evidence="1">
    <location>
        <begin position="28"/>
        <end position="47"/>
    </location>
</feature>
<feature type="transmembrane region" description="Helical" evidence="1">
    <location>
        <begin position="133"/>
        <end position="151"/>
    </location>
</feature>